<sequence>MGELGRQPRPAGRDDDDDRGQATAELAVGLPSLVAVFLLAVWMLAVLFGQGRCGNAAGIGARLAARGESDAIVTAAAAAAAPPHATVRLSRHNGLIDVEVSASIGMAALGRNGLRQVVSAHAVIPAEPNLPPVADPDGDSHDGEEIHRGDGGGT</sequence>
<evidence type="ECO:0000313" key="3">
    <source>
        <dbReference type="EMBL" id="MCK9874326.1"/>
    </source>
</evidence>
<evidence type="ECO:0000256" key="2">
    <source>
        <dbReference type="SAM" id="Phobius"/>
    </source>
</evidence>
<feature type="region of interest" description="Disordered" evidence="1">
    <location>
        <begin position="127"/>
        <end position="154"/>
    </location>
</feature>
<dbReference type="InterPro" id="IPR049790">
    <property type="entry name" value="Rv3655c/TadE"/>
</dbReference>
<dbReference type="Proteomes" id="UP001201873">
    <property type="component" value="Unassembled WGS sequence"/>
</dbReference>
<reference evidence="3 4" key="1">
    <citation type="submission" date="2022-04" db="EMBL/GenBank/DDBJ databases">
        <title>Genome diversity in the genus Frankia.</title>
        <authorList>
            <person name="Carlos-Shanley C."/>
            <person name="Hahn D."/>
        </authorList>
    </citation>
    <scope>NUCLEOTIDE SEQUENCE [LARGE SCALE GENOMIC DNA]</scope>
    <source>
        <strain evidence="3 4">Ag45/Mut15</strain>
    </source>
</reference>
<accession>A0ABT0JS89</accession>
<dbReference type="NCBIfam" id="NF041390">
    <property type="entry name" value="TadE_Rv3655c"/>
    <property type="match status" value="1"/>
</dbReference>
<keyword evidence="2" id="KW-0812">Transmembrane</keyword>
<evidence type="ECO:0000256" key="1">
    <source>
        <dbReference type="SAM" id="MobiDB-lite"/>
    </source>
</evidence>
<feature type="compositionally biased region" description="Basic and acidic residues" evidence="1">
    <location>
        <begin position="138"/>
        <end position="154"/>
    </location>
</feature>
<keyword evidence="2" id="KW-1133">Transmembrane helix</keyword>
<organism evidence="3 4">
    <name type="scientific">Frankia umida</name>
    <dbReference type="NCBI Taxonomy" id="573489"/>
    <lineage>
        <taxon>Bacteria</taxon>
        <taxon>Bacillati</taxon>
        <taxon>Actinomycetota</taxon>
        <taxon>Actinomycetes</taxon>
        <taxon>Frankiales</taxon>
        <taxon>Frankiaceae</taxon>
        <taxon>Frankia</taxon>
    </lineage>
</organism>
<feature type="transmembrane region" description="Helical" evidence="2">
    <location>
        <begin position="26"/>
        <end position="48"/>
    </location>
</feature>
<keyword evidence="4" id="KW-1185">Reference proteome</keyword>
<keyword evidence="2" id="KW-0472">Membrane</keyword>
<name>A0ABT0JS89_9ACTN</name>
<proteinExistence type="predicted"/>
<comment type="caution">
    <text evidence="3">The sequence shown here is derived from an EMBL/GenBank/DDBJ whole genome shotgun (WGS) entry which is preliminary data.</text>
</comment>
<protein>
    <submittedName>
        <fullName evidence="3">Pilus assembly protein</fullName>
    </submittedName>
</protein>
<evidence type="ECO:0000313" key="4">
    <source>
        <dbReference type="Proteomes" id="UP001201873"/>
    </source>
</evidence>
<dbReference type="RefSeq" id="WP_248823007.1">
    <property type="nucleotide sequence ID" value="NZ_JALKFT010000001.1"/>
</dbReference>
<dbReference type="EMBL" id="JALKFT010000001">
    <property type="protein sequence ID" value="MCK9874326.1"/>
    <property type="molecule type" value="Genomic_DNA"/>
</dbReference>
<gene>
    <name evidence="3" type="ORF">MXD59_00755</name>
</gene>